<feature type="domain" description="Transthyretin/hydroxyisourate hydrolase" evidence="11">
    <location>
        <begin position="31"/>
        <end position="151"/>
    </location>
</feature>
<evidence type="ECO:0000256" key="1">
    <source>
        <dbReference type="ARBA" id="ARBA00004613"/>
    </source>
</evidence>
<dbReference type="GO" id="GO:0042802">
    <property type="term" value="F:identical protein binding"/>
    <property type="evidence" value="ECO:0007669"/>
    <property type="project" value="UniProtKB-ARBA"/>
</dbReference>
<organism evidence="12 13">
    <name type="scientific">Leptobrachium leishanense</name>
    <name type="common">Leishan spiny toad</name>
    <dbReference type="NCBI Taxonomy" id="445787"/>
    <lineage>
        <taxon>Eukaryota</taxon>
        <taxon>Metazoa</taxon>
        <taxon>Chordata</taxon>
        <taxon>Craniata</taxon>
        <taxon>Vertebrata</taxon>
        <taxon>Euteleostomi</taxon>
        <taxon>Amphibia</taxon>
        <taxon>Batrachia</taxon>
        <taxon>Anura</taxon>
        <taxon>Pelobatoidea</taxon>
        <taxon>Megophryidae</taxon>
        <taxon>Leptobrachium</taxon>
    </lineage>
</organism>
<keyword evidence="13" id="KW-1185">Reference proteome</keyword>
<evidence type="ECO:0000256" key="2">
    <source>
        <dbReference type="ARBA" id="ARBA00007893"/>
    </source>
</evidence>
<dbReference type="PRINTS" id="PR00189">
    <property type="entry name" value="TRNSTHYRETIN"/>
</dbReference>
<evidence type="ECO:0000256" key="8">
    <source>
        <dbReference type="ARBA" id="ARBA00022920"/>
    </source>
</evidence>
<keyword evidence="4" id="KW-0813">Transport</keyword>
<keyword evidence="10" id="KW-0732">Signal</keyword>
<dbReference type="SUPFAM" id="SSF49472">
    <property type="entry name" value="Transthyretin (synonym: prealbumin)"/>
    <property type="match status" value="1"/>
</dbReference>
<dbReference type="PANTHER" id="PTHR10395:SF12">
    <property type="entry name" value="TRANSTHYRETIN"/>
    <property type="match status" value="1"/>
</dbReference>
<dbReference type="GO" id="GO:0070324">
    <property type="term" value="F:thyroid hormone binding"/>
    <property type="evidence" value="ECO:0007669"/>
    <property type="project" value="UniProtKB-UniRule"/>
</dbReference>
<keyword evidence="7" id="KW-0372">Hormone</keyword>
<evidence type="ECO:0000256" key="5">
    <source>
        <dbReference type="ARBA" id="ARBA00022525"/>
    </source>
</evidence>
<keyword evidence="5 10" id="KW-0964">Secreted</keyword>
<comment type="function">
    <text evidence="9">Thyroid hormone-binding protein, with a much higher binding affinity for triiodothyronine (T3) than for thyroxine (T4). Probably transports triiodothyronine from the bloodstream to the brain.</text>
</comment>
<dbReference type="GO" id="GO:0006144">
    <property type="term" value="P:purine nucleobase metabolic process"/>
    <property type="evidence" value="ECO:0007669"/>
    <property type="project" value="TreeGrafter"/>
</dbReference>
<dbReference type="Proteomes" id="UP000694569">
    <property type="component" value="Unplaced"/>
</dbReference>
<dbReference type="Pfam" id="PF00576">
    <property type="entry name" value="Transthyretin"/>
    <property type="match status" value="1"/>
</dbReference>
<evidence type="ECO:0000256" key="6">
    <source>
        <dbReference type="ARBA" id="ARBA00022641"/>
    </source>
</evidence>
<feature type="signal peptide" evidence="10">
    <location>
        <begin position="1"/>
        <end position="19"/>
    </location>
</feature>
<comment type="subunit">
    <text evidence="10">Homotetramer.</text>
</comment>
<dbReference type="FunFam" id="2.60.40.180:FF:000002">
    <property type="entry name" value="Transthyretin"/>
    <property type="match status" value="1"/>
</dbReference>
<feature type="chain" id="PRO_5034250541" description="Transthyretin" evidence="10">
    <location>
        <begin position="20"/>
        <end position="151"/>
    </location>
</feature>
<sequence length="151" mass="16629">MAYFNFLALLFTLLALSDAAPLGHDTHGEADTKCPLMVKILDAVRGIPAAKVGVKVFRADEVGTWKLIATGITSDEGEIHDLTNEEEFIEGDYKVEFATKPYWRKSGLSPLHEYADVVFRANDAGKRHYTIAVLLTPFSFSTTAVVSDPHD</sequence>
<keyword evidence="6" id="KW-0765">Sulfation</keyword>
<proteinExistence type="inferred from homology"/>
<reference evidence="12" key="2">
    <citation type="submission" date="2025-09" db="UniProtKB">
        <authorList>
            <consortium name="Ensembl"/>
        </authorList>
    </citation>
    <scope>IDENTIFICATION</scope>
</reference>
<dbReference type="PROSITE" id="PS00768">
    <property type="entry name" value="TRANSTHYRETIN_1"/>
    <property type="match status" value="1"/>
</dbReference>
<evidence type="ECO:0000313" key="13">
    <source>
        <dbReference type="Proteomes" id="UP000694569"/>
    </source>
</evidence>
<dbReference type="InterPro" id="IPR023419">
    <property type="entry name" value="Transthyretin_CS"/>
</dbReference>
<evidence type="ECO:0000256" key="7">
    <source>
        <dbReference type="ARBA" id="ARBA00022702"/>
    </source>
</evidence>
<evidence type="ECO:0000256" key="10">
    <source>
        <dbReference type="RuleBase" id="RU361269"/>
    </source>
</evidence>
<dbReference type="GO" id="GO:0005615">
    <property type="term" value="C:extracellular space"/>
    <property type="evidence" value="ECO:0007669"/>
    <property type="project" value="TreeGrafter"/>
</dbReference>
<dbReference type="PROSITE" id="PS00769">
    <property type="entry name" value="TRANSTHYRETIN_2"/>
    <property type="match status" value="1"/>
</dbReference>
<accession>A0A8C5PY98</accession>
<reference evidence="12" key="1">
    <citation type="submission" date="2025-08" db="UniProtKB">
        <authorList>
            <consortium name="Ensembl"/>
        </authorList>
    </citation>
    <scope>IDENTIFICATION</scope>
</reference>
<comment type="subcellular location">
    <subcellularLocation>
        <location evidence="1 10">Secreted</location>
    </subcellularLocation>
</comment>
<dbReference type="GO" id="GO:0005179">
    <property type="term" value="F:hormone activity"/>
    <property type="evidence" value="ECO:0007669"/>
    <property type="project" value="UniProtKB-UniRule"/>
</dbReference>
<dbReference type="AlphaFoldDB" id="A0A8C5PY98"/>
<gene>
    <name evidence="12" type="primary">TTR</name>
</gene>
<evidence type="ECO:0000313" key="12">
    <source>
        <dbReference type="Ensembl" id="ENSLLEP00000028996.1"/>
    </source>
</evidence>
<evidence type="ECO:0000256" key="4">
    <source>
        <dbReference type="ARBA" id="ARBA00022448"/>
    </source>
</evidence>
<dbReference type="OrthoDB" id="10265230at2759"/>
<dbReference type="InterPro" id="IPR000895">
    <property type="entry name" value="Transthyretin/HIU_hydrolase"/>
</dbReference>
<protein>
    <recommendedName>
        <fullName evidence="3 10">Transthyretin</fullName>
    </recommendedName>
</protein>
<name>A0A8C5PY98_9ANUR</name>
<dbReference type="InterPro" id="IPR036817">
    <property type="entry name" value="Transthyretin/HIU_hydrolase_sf"/>
</dbReference>
<comment type="similarity">
    <text evidence="2 10">Belongs to the transthyretin family.</text>
</comment>
<evidence type="ECO:0000256" key="3">
    <source>
        <dbReference type="ARBA" id="ARBA00021606"/>
    </source>
</evidence>
<dbReference type="InterPro" id="IPR023418">
    <property type="entry name" value="Thyroxine_BS"/>
</dbReference>
<evidence type="ECO:0000259" key="11">
    <source>
        <dbReference type="SMART" id="SM00095"/>
    </source>
</evidence>
<dbReference type="GeneTree" id="ENSGT00940000153229"/>
<keyword evidence="8 10" id="KW-0795">Thyroid hormone</keyword>
<dbReference type="Ensembl" id="ENSLLET00000030124.1">
    <property type="protein sequence ID" value="ENSLLEP00000028996.1"/>
    <property type="gene ID" value="ENSLLEG00000018407.1"/>
</dbReference>
<dbReference type="Gene3D" id="2.60.40.180">
    <property type="entry name" value="Transthyretin/hydroxyisourate hydrolase domain"/>
    <property type="match status" value="1"/>
</dbReference>
<dbReference type="GO" id="GO:0070327">
    <property type="term" value="P:thyroid hormone transport"/>
    <property type="evidence" value="ECO:0007669"/>
    <property type="project" value="UniProtKB-ARBA"/>
</dbReference>
<evidence type="ECO:0000256" key="9">
    <source>
        <dbReference type="ARBA" id="ARBA00059381"/>
    </source>
</evidence>
<comment type="function">
    <text evidence="10">Thyroid hormone-binding protein. Probably transports thyroxine from the bloodstream to the brain.</text>
</comment>
<dbReference type="InterPro" id="IPR023416">
    <property type="entry name" value="Transthyretin/HIU_hydrolase_d"/>
</dbReference>
<dbReference type="PANTHER" id="PTHR10395">
    <property type="entry name" value="URICASE AND TRANSTHYRETIN-RELATED"/>
    <property type="match status" value="1"/>
</dbReference>
<dbReference type="SMART" id="SM00095">
    <property type="entry name" value="TR_THY"/>
    <property type="match status" value="1"/>
</dbReference>